<sequence>MKLDNVNIKDITFGHVIRLIREIAIIGVSSYLAIRIFSGDLSLDFTKLSPSELVSILLAFFSIALAAAFYFAATNASNQFYDNINKFNKDTSELLGRLDEQIKHVNTRQKELGDRIDKRYLSSSDHEEESKRKENEEQIAEAQAKWQESLDKILNSATIEPEEKQRLESELKRKDEELNFLREEQAKIEAKKIFQLKSYFRRKIESFNLNEAATYSPDELLFLLIKKAIPPVRRDMFKYGLIESEQPVSPEQITIKGQEFISSIVSRMLENDA</sequence>
<keyword evidence="1" id="KW-0175">Coiled coil</keyword>
<dbReference type="Proteomes" id="UP000655550">
    <property type="component" value="Unassembled WGS sequence"/>
</dbReference>
<name>A0ABQ2AT08_9PSED</name>
<proteinExistence type="predicted"/>
<evidence type="ECO:0000313" key="3">
    <source>
        <dbReference type="EMBL" id="GGH96930.1"/>
    </source>
</evidence>
<evidence type="ECO:0000313" key="4">
    <source>
        <dbReference type="Proteomes" id="UP000655550"/>
    </source>
</evidence>
<gene>
    <name evidence="3" type="ORF">GCM10007363_29680</name>
</gene>
<feature type="coiled-coil region" evidence="1">
    <location>
        <begin position="123"/>
        <end position="191"/>
    </location>
</feature>
<dbReference type="EMBL" id="BMDE01000011">
    <property type="protein sequence ID" value="GGH96930.1"/>
    <property type="molecule type" value="Genomic_DNA"/>
</dbReference>
<accession>A0ABQ2AT08</accession>
<protein>
    <submittedName>
        <fullName evidence="3">Uncharacterized protein</fullName>
    </submittedName>
</protein>
<reference evidence="4" key="1">
    <citation type="journal article" date="2019" name="Int. J. Syst. Evol. Microbiol.">
        <title>The Global Catalogue of Microorganisms (GCM) 10K type strain sequencing project: providing services to taxonomists for standard genome sequencing and annotation.</title>
        <authorList>
            <consortium name="The Broad Institute Genomics Platform"/>
            <consortium name="The Broad Institute Genome Sequencing Center for Infectious Disease"/>
            <person name="Wu L."/>
            <person name="Ma J."/>
        </authorList>
    </citation>
    <scope>NUCLEOTIDE SEQUENCE [LARGE SCALE GENOMIC DNA]</scope>
    <source>
        <strain evidence="4">CCM 8778</strain>
    </source>
</reference>
<dbReference type="RefSeq" id="WP_093986222.1">
    <property type="nucleotide sequence ID" value="NZ_BMDE01000011.1"/>
</dbReference>
<evidence type="ECO:0000256" key="1">
    <source>
        <dbReference type="SAM" id="Coils"/>
    </source>
</evidence>
<keyword evidence="2" id="KW-0472">Membrane</keyword>
<evidence type="ECO:0000256" key="2">
    <source>
        <dbReference type="SAM" id="Phobius"/>
    </source>
</evidence>
<keyword evidence="2" id="KW-0812">Transmembrane</keyword>
<comment type="caution">
    <text evidence="3">The sequence shown here is derived from an EMBL/GenBank/DDBJ whole genome shotgun (WGS) entry which is preliminary data.</text>
</comment>
<keyword evidence="4" id="KW-1185">Reference proteome</keyword>
<organism evidence="3 4">
    <name type="scientific">Pseudomonas fluvialis</name>
    <dbReference type="NCBI Taxonomy" id="1793966"/>
    <lineage>
        <taxon>Bacteria</taxon>
        <taxon>Pseudomonadati</taxon>
        <taxon>Pseudomonadota</taxon>
        <taxon>Gammaproteobacteria</taxon>
        <taxon>Pseudomonadales</taxon>
        <taxon>Pseudomonadaceae</taxon>
        <taxon>Pseudomonas</taxon>
    </lineage>
</organism>
<feature type="transmembrane region" description="Helical" evidence="2">
    <location>
        <begin position="12"/>
        <end position="34"/>
    </location>
</feature>
<feature type="transmembrane region" description="Helical" evidence="2">
    <location>
        <begin position="54"/>
        <end position="73"/>
    </location>
</feature>
<keyword evidence="2" id="KW-1133">Transmembrane helix</keyword>